<dbReference type="OrthoDB" id="2656488at2"/>
<dbReference type="PATRIC" id="fig|1423770.3.peg.1254"/>
<sequence length="282" mass="32404">MAKNIFITDNHLNDDVIIYNREPVIVCLADRKDIKSLTRVEESKVAGIYILLGKEKRYVGRAFNSVLNQLVRQDKNKKWWNQVIFFGREDGLLDGSQINYLERKLTELFKKLNVSLDSDNLTRGNNYFIEKLNEKRADELWSVASDIILNIANIDLLKGEVKSINVDNQVVETIRDDKPFKLNDGFNTYEGNSARAAYINLVKGYLDDERMRSKLLKRVTIGKPTAKNLLGTKLNMSPKGTQMTRELKNGINLYVNFSKNDLVRASLQIGRMVGRDIEANWK</sequence>
<dbReference type="RefSeq" id="WP_057888595.1">
    <property type="nucleotide sequence ID" value="NZ_AZEZ01000093.1"/>
</dbReference>
<proteinExistence type="predicted"/>
<gene>
    <name evidence="1" type="ORF">FD29_GL001218</name>
</gene>
<reference evidence="1 2" key="1">
    <citation type="journal article" date="2015" name="Genome Announc.">
        <title>Expanding the biotechnology potential of lactobacilli through comparative genomics of 213 strains and associated genera.</title>
        <authorList>
            <person name="Sun Z."/>
            <person name="Harris H.M."/>
            <person name="McCann A."/>
            <person name="Guo C."/>
            <person name="Argimon S."/>
            <person name="Zhang W."/>
            <person name="Yang X."/>
            <person name="Jeffery I.B."/>
            <person name="Cooney J.C."/>
            <person name="Kagawa T.F."/>
            <person name="Liu W."/>
            <person name="Song Y."/>
            <person name="Salvetti E."/>
            <person name="Wrobel A."/>
            <person name="Rasinkangas P."/>
            <person name="Parkhill J."/>
            <person name="Rea M.C."/>
            <person name="O'Sullivan O."/>
            <person name="Ritari J."/>
            <person name="Douillard F.P."/>
            <person name="Paul Ross R."/>
            <person name="Yang R."/>
            <person name="Briner A.E."/>
            <person name="Felis G.E."/>
            <person name="de Vos W.M."/>
            <person name="Barrangou R."/>
            <person name="Klaenhammer T.R."/>
            <person name="Caufield P.W."/>
            <person name="Cui Y."/>
            <person name="Zhang H."/>
            <person name="O'Toole P.W."/>
        </authorList>
    </citation>
    <scope>NUCLEOTIDE SEQUENCE [LARGE SCALE GENOMIC DNA]</scope>
    <source>
        <strain evidence="1 2">DSM 14500</strain>
    </source>
</reference>
<organism evidence="1 2">
    <name type="scientific">Companilactobacillus mindensis DSM 14500</name>
    <dbReference type="NCBI Taxonomy" id="1423770"/>
    <lineage>
        <taxon>Bacteria</taxon>
        <taxon>Bacillati</taxon>
        <taxon>Bacillota</taxon>
        <taxon>Bacilli</taxon>
        <taxon>Lactobacillales</taxon>
        <taxon>Lactobacillaceae</taxon>
        <taxon>Companilactobacillus</taxon>
    </lineage>
</organism>
<comment type="caution">
    <text evidence="1">The sequence shown here is derived from an EMBL/GenBank/DDBJ whole genome shotgun (WGS) entry which is preliminary data.</text>
</comment>
<name>A0A0R1QE87_9LACO</name>
<dbReference type="Proteomes" id="UP000050872">
    <property type="component" value="Unassembled WGS sequence"/>
</dbReference>
<dbReference type="EMBL" id="AZEZ01000093">
    <property type="protein sequence ID" value="KRL43104.1"/>
    <property type="molecule type" value="Genomic_DNA"/>
</dbReference>
<evidence type="ECO:0000313" key="1">
    <source>
        <dbReference type="EMBL" id="KRL43104.1"/>
    </source>
</evidence>
<evidence type="ECO:0000313" key="2">
    <source>
        <dbReference type="Proteomes" id="UP000050872"/>
    </source>
</evidence>
<keyword evidence="2" id="KW-1185">Reference proteome</keyword>
<protein>
    <recommendedName>
        <fullName evidence="3">GIY-YIG domain-containing protein</fullName>
    </recommendedName>
</protein>
<evidence type="ECO:0008006" key="3">
    <source>
        <dbReference type="Google" id="ProtNLM"/>
    </source>
</evidence>
<dbReference type="AlphaFoldDB" id="A0A0R1QE87"/>
<accession>A0A0R1QE87</accession>